<keyword evidence="5" id="KW-1185">Reference proteome</keyword>
<dbReference type="PROSITE" id="PS50102">
    <property type="entry name" value="RRM"/>
    <property type="match status" value="2"/>
</dbReference>
<dbReference type="InterPro" id="IPR000504">
    <property type="entry name" value="RRM_dom"/>
</dbReference>
<dbReference type="Pfam" id="PF00076">
    <property type="entry name" value="RRM_1"/>
    <property type="match status" value="2"/>
</dbReference>
<feature type="domain" description="RRM" evidence="3">
    <location>
        <begin position="351"/>
        <end position="433"/>
    </location>
</feature>
<dbReference type="Proteomes" id="UP001165289">
    <property type="component" value="Unassembled WGS sequence"/>
</dbReference>
<name>A0AAV7KDG8_9METZ</name>
<dbReference type="InterPro" id="IPR029058">
    <property type="entry name" value="AB_hydrolase_fold"/>
</dbReference>
<gene>
    <name evidence="4" type="ORF">LOD99_14983</name>
</gene>
<dbReference type="EMBL" id="JAKMXF010000066">
    <property type="protein sequence ID" value="KAI6659312.1"/>
    <property type="molecule type" value="Genomic_DNA"/>
</dbReference>
<dbReference type="InterPro" id="IPR012677">
    <property type="entry name" value="Nucleotide-bd_a/b_plait_sf"/>
</dbReference>
<evidence type="ECO:0000256" key="1">
    <source>
        <dbReference type="PROSITE-ProRule" id="PRU00176"/>
    </source>
</evidence>
<comment type="caution">
    <text evidence="4">The sequence shown here is derived from an EMBL/GenBank/DDBJ whole genome shotgun (WGS) entry which is preliminary data.</text>
</comment>
<dbReference type="Pfam" id="PF00561">
    <property type="entry name" value="Abhydrolase_1"/>
    <property type="match status" value="1"/>
</dbReference>
<feature type="compositionally biased region" description="Basic and acidic residues" evidence="2">
    <location>
        <begin position="319"/>
        <end position="331"/>
    </location>
</feature>
<dbReference type="SUPFAM" id="SSF53474">
    <property type="entry name" value="alpha/beta-Hydrolases"/>
    <property type="match status" value="1"/>
</dbReference>
<feature type="domain" description="RRM" evidence="3">
    <location>
        <begin position="439"/>
        <end position="516"/>
    </location>
</feature>
<protein>
    <submittedName>
        <fullName evidence="4">Heterogeneous nuclear ribonucleoprotein A/B isoform X2</fullName>
    </submittedName>
</protein>
<dbReference type="InterPro" id="IPR000073">
    <property type="entry name" value="AB_hydrolase_1"/>
</dbReference>
<accession>A0AAV7KDG8</accession>
<evidence type="ECO:0000256" key="2">
    <source>
        <dbReference type="SAM" id="MobiDB-lite"/>
    </source>
</evidence>
<dbReference type="GO" id="GO:0003723">
    <property type="term" value="F:RNA binding"/>
    <property type="evidence" value="ECO:0007669"/>
    <property type="project" value="UniProtKB-UniRule"/>
</dbReference>
<sequence length="601" mass="67214">MATIQTDNSMFQEVSYAVPFGKLCGKLWGNPLAENKMIALHGWLDNAGTFDGLFPLLFSDARISNSYSILALDLPGHGLSSHLSDGYFYSYSEYVINVKRVIDKIGWKKVSLLGHSKGGGVALLLAVSIEEMMSKLIVIDEFYFETITGNEMFSSHLKEVLSKVDAYTKSDGYKVYATMDEIVSRILSGNKHLTEAAAKSLAIRGCHEVEGGYAFSRDLRLRAPEPMMLMSESFLEFAQKVNNRVTFPSLFILPLDSEYPDAQDVIKQGLKLPENRFVLTELFLNIIRLWLSRMDNSSKASPETEIPVSNSEPQLDNDISIRSKDSQKKNQESSIGTTERIQEVAEDEDSKKMFVGALSPSTDDGSMKQYFLQFGEIVNLTIKYDPISKRSKGYGFLTFGKKESVDKVLTKQEHMLDGRLIDPKRLESRKLTGTGGQTKKIFVGGVPTCMSKGRIEGYFGAKGEIDEVALVTNKQTNTRRGFVFITFKSERIVDDLVEERFHTIDGYRVEVKKATPREQQLNNKLNGELQISPLIAQNLAADASGVGMYSQFSPYYPYPLSFPPYSYGYYGSLYGMGASTQPYVPVHNPYGTSGDSYNAYR</sequence>
<dbReference type="SUPFAM" id="SSF54928">
    <property type="entry name" value="RNA-binding domain, RBD"/>
    <property type="match status" value="2"/>
</dbReference>
<dbReference type="GO" id="GO:1990904">
    <property type="term" value="C:ribonucleoprotein complex"/>
    <property type="evidence" value="ECO:0007669"/>
    <property type="project" value="UniProtKB-KW"/>
</dbReference>
<keyword evidence="4" id="KW-0687">Ribonucleoprotein</keyword>
<dbReference type="SMART" id="SM00360">
    <property type="entry name" value="RRM"/>
    <property type="match status" value="2"/>
</dbReference>
<evidence type="ECO:0000313" key="5">
    <source>
        <dbReference type="Proteomes" id="UP001165289"/>
    </source>
</evidence>
<feature type="compositionally biased region" description="Polar residues" evidence="2">
    <location>
        <begin position="300"/>
        <end position="314"/>
    </location>
</feature>
<dbReference type="PANTHER" id="PTHR48035">
    <property type="entry name" value="HETEROGENEOUS NUCLEAR RIBONUCLEOPROTEIN 1"/>
    <property type="match status" value="1"/>
</dbReference>
<dbReference type="Gene3D" id="3.40.50.1820">
    <property type="entry name" value="alpha/beta hydrolase"/>
    <property type="match status" value="1"/>
</dbReference>
<dbReference type="InterPro" id="IPR035979">
    <property type="entry name" value="RBD_domain_sf"/>
</dbReference>
<proteinExistence type="predicted"/>
<evidence type="ECO:0000313" key="4">
    <source>
        <dbReference type="EMBL" id="KAI6659312.1"/>
    </source>
</evidence>
<feature type="region of interest" description="Disordered" evidence="2">
    <location>
        <begin position="300"/>
        <end position="347"/>
    </location>
</feature>
<dbReference type="Gene3D" id="3.30.70.330">
    <property type="match status" value="2"/>
</dbReference>
<dbReference type="PANTHER" id="PTHR48035:SF2">
    <property type="entry name" value="RNA-BINDING REGION RNP-1 DOMAIN-CONTAINING PROTEIN"/>
    <property type="match status" value="1"/>
</dbReference>
<organism evidence="4 5">
    <name type="scientific">Oopsacas minuta</name>
    <dbReference type="NCBI Taxonomy" id="111878"/>
    <lineage>
        <taxon>Eukaryota</taxon>
        <taxon>Metazoa</taxon>
        <taxon>Porifera</taxon>
        <taxon>Hexactinellida</taxon>
        <taxon>Hexasterophora</taxon>
        <taxon>Lyssacinosida</taxon>
        <taxon>Leucopsacidae</taxon>
        <taxon>Oopsacas</taxon>
    </lineage>
</organism>
<evidence type="ECO:0000259" key="3">
    <source>
        <dbReference type="PROSITE" id="PS50102"/>
    </source>
</evidence>
<dbReference type="AlphaFoldDB" id="A0AAV7KDG8"/>
<dbReference type="InterPro" id="IPR053260">
    <property type="entry name" value="hnRNP"/>
</dbReference>
<reference evidence="4 5" key="1">
    <citation type="journal article" date="2023" name="BMC Biol.">
        <title>The compact genome of the sponge Oopsacas minuta (Hexactinellida) is lacking key metazoan core genes.</title>
        <authorList>
            <person name="Santini S."/>
            <person name="Schenkelaars Q."/>
            <person name="Jourda C."/>
            <person name="Duchesne M."/>
            <person name="Belahbib H."/>
            <person name="Rocher C."/>
            <person name="Selva M."/>
            <person name="Riesgo A."/>
            <person name="Vervoort M."/>
            <person name="Leys S.P."/>
            <person name="Kodjabachian L."/>
            <person name="Le Bivic A."/>
            <person name="Borchiellini C."/>
            <person name="Claverie J.M."/>
            <person name="Renard E."/>
        </authorList>
    </citation>
    <scope>NUCLEOTIDE SEQUENCE [LARGE SCALE GENOMIC DNA]</scope>
    <source>
        <strain evidence="4">SPO-2</strain>
    </source>
</reference>
<dbReference type="PRINTS" id="PR00111">
    <property type="entry name" value="ABHYDROLASE"/>
</dbReference>
<keyword evidence="1" id="KW-0694">RNA-binding</keyword>